<keyword evidence="13" id="KW-1185">Reference proteome</keyword>
<feature type="compositionally biased region" description="Basic and acidic residues" evidence="7">
    <location>
        <begin position="605"/>
        <end position="614"/>
    </location>
</feature>
<evidence type="ECO:0000256" key="8">
    <source>
        <dbReference type="SAM" id="Phobius"/>
    </source>
</evidence>
<dbReference type="Gene3D" id="2.10.25.10">
    <property type="entry name" value="Laminin"/>
    <property type="match status" value="1"/>
</dbReference>
<evidence type="ECO:0000256" key="9">
    <source>
        <dbReference type="SAM" id="SignalP"/>
    </source>
</evidence>
<feature type="transmembrane region" description="Helical" evidence="8">
    <location>
        <begin position="193"/>
        <end position="220"/>
    </location>
</feature>
<evidence type="ECO:0000256" key="1">
    <source>
        <dbReference type="ARBA" id="ARBA00004370"/>
    </source>
</evidence>
<dbReference type="InterPro" id="IPR000157">
    <property type="entry name" value="TIR_dom"/>
</dbReference>
<feature type="compositionally biased region" description="Polar residues" evidence="7">
    <location>
        <begin position="529"/>
        <end position="550"/>
    </location>
</feature>
<reference evidence="12 13" key="1">
    <citation type="submission" date="2024-02" db="EMBL/GenBank/DDBJ databases">
        <title>Chromosome-scale genome assembly of the rough periwinkle Littorina saxatilis.</title>
        <authorList>
            <person name="De Jode A."/>
            <person name="Faria R."/>
            <person name="Formenti G."/>
            <person name="Sims Y."/>
            <person name="Smith T.P."/>
            <person name="Tracey A."/>
            <person name="Wood J.M.D."/>
            <person name="Zagrodzka Z.B."/>
            <person name="Johannesson K."/>
            <person name="Butlin R.K."/>
            <person name="Leder E.H."/>
        </authorList>
    </citation>
    <scope>NUCLEOTIDE SEQUENCE [LARGE SCALE GENOMIC DNA]</scope>
    <source>
        <strain evidence="12">Snail1</strain>
        <tissue evidence="12">Muscle</tissue>
    </source>
</reference>
<dbReference type="PANTHER" id="PTHR24365:SF541">
    <property type="entry name" value="PROTEIN TOLL-RELATED"/>
    <property type="match status" value="1"/>
</dbReference>
<keyword evidence="6" id="KW-1015">Disulfide bond</keyword>
<keyword evidence="2 8" id="KW-0812">Transmembrane</keyword>
<dbReference type="Proteomes" id="UP001374579">
    <property type="component" value="Unassembled WGS sequence"/>
</dbReference>
<dbReference type="GO" id="GO:0005886">
    <property type="term" value="C:plasma membrane"/>
    <property type="evidence" value="ECO:0007669"/>
    <property type="project" value="TreeGrafter"/>
</dbReference>
<evidence type="ECO:0000259" key="11">
    <source>
        <dbReference type="PROSITE" id="PS50104"/>
    </source>
</evidence>
<feature type="region of interest" description="Disordered" evidence="7">
    <location>
        <begin position="577"/>
        <end position="614"/>
    </location>
</feature>
<evidence type="ECO:0000256" key="3">
    <source>
        <dbReference type="ARBA" id="ARBA00022729"/>
    </source>
</evidence>
<dbReference type="GO" id="GO:0007165">
    <property type="term" value="P:signal transduction"/>
    <property type="evidence" value="ECO:0007669"/>
    <property type="project" value="InterPro"/>
</dbReference>
<evidence type="ECO:0000313" key="13">
    <source>
        <dbReference type="Proteomes" id="UP001374579"/>
    </source>
</evidence>
<keyword evidence="6" id="KW-0245">EGF-like domain</keyword>
<dbReference type="PANTHER" id="PTHR24365">
    <property type="entry name" value="TOLL-LIKE RECEPTOR"/>
    <property type="match status" value="1"/>
</dbReference>
<evidence type="ECO:0000256" key="7">
    <source>
        <dbReference type="SAM" id="MobiDB-lite"/>
    </source>
</evidence>
<dbReference type="SUPFAM" id="SSF52200">
    <property type="entry name" value="Toll/Interleukin receptor TIR domain"/>
    <property type="match status" value="1"/>
</dbReference>
<comment type="subcellular location">
    <subcellularLocation>
        <location evidence="1">Membrane</location>
    </subcellularLocation>
</comment>
<dbReference type="EMBL" id="JBAMIC010000011">
    <property type="protein sequence ID" value="KAK7100624.1"/>
    <property type="molecule type" value="Genomic_DNA"/>
</dbReference>
<dbReference type="Gene3D" id="3.40.50.10140">
    <property type="entry name" value="Toll/interleukin-1 receptor homology (TIR) domain"/>
    <property type="match status" value="1"/>
</dbReference>
<feature type="disulfide bond" evidence="6">
    <location>
        <begin position="170"/>
        <end position="179"/>
    </location>
</feature>
<keyword evidence="5 8" id="KW-0472">Membrane</keyword>
<comment type="caution">
    <text evidence="6">Lacks conserved residue(s) required for the propagation of feature annotation.</text>
</comment>
<keyword evidence="3 9" id="KW-0732">Signal</keyword>
<dbReference type="Pfam" id="PF01582">
    <property type="entry name" value="TIR"/>
    <property type="match status" value="1"/>
</dbReference>
<gene>
    <name evidence="12" type="ORF">V1264_023543</name>
</gene>
<feature type="signal peptide" evidence="9">
    <location>
        <begin position="1"/>
        <end position="37"/>
    </location>
</feature>
<evidence type="ECO:0000256" key="4">
    <source>
        <dbReference type="ARBA" id="ARBA00022989"/>
    </source>
</evidence>
<proteinExistence type="predicted"/>
<evidence type="ECO:0000256" key="6">
    <source>
        <dbReference type="PROSITE-ProRule" id="PRU00076"/>
    </source>
</evidence>
<dbReference type="AlphaFoldDB" id="A0AAN9GAK7"/>
<name>A0AAN9GAK7_9CAEN</name>
<feature type="domain" description="EGF-like" evidence="10">
    <location>
        <begin position="141"/>
        <end position="180"/>
    </location>
</feature>
<dbReference type="InterPro" id="IPR035897">
    <property type="entry name" value="Toll_tir_struct_dom_sf"/>
</dbReference>
<evidence type="ECO:0000256" key="2">
    <source>
        <dbReference type="ARBA" id="ARBA00022692"/>
    </source>
</evidence>
<feature type="disulfide bond" evidence="6">
    <location>
        <begin position="144"/>
        <end position="154"/>
    </location>
</feature>
<comment type="caution">
    <text evidence="12">The sequence shown here is derived from an EMBL/GenBank/DDBJ whole genome shotgun (WGS) entry which is preliminary data.</text>
</comment>
<accession>A0AAN9GAK7</accession>
<dbReference type="PROSITE" id="PS00022">
    <property type="entry name" value="EGF_1"/>
    <property type="match status" value="1"/>
</dbReference>
<dbReference type="SMART" id="SM00255">
    <property type="entry name" value="TIR"/>
    <property type="match status" value="1"/>
</dbReference>
<protein>
    <submittedName>
        <fullName evidence="12">Uncharacterized protein</fullName>
    </submittedName>
</protein>
<dbReference type="SMART" id="SM00181">
    <property type="entry name" value="EGF"/>
    <property type="match status" value="2"/>
</dbReference>
<feature type="chain" id="PRO_5042843368" evidence="9">
    <location>
        <begin position="38"/>
        <end position="614"/>
    </location>
</feature>
<evidence type="ECO:0000313" key="12">
    <source>
        <dbReference type="EMBL" id="KAK7100624.1"/>
    </source>
</evidence>
<feature type="domain" description="TIR" evidence="11">
    <location>
        <begin position="243"/>
        <end position="387"/>
    </location>
</feature>
<feature type="region of interest" description="Disordered" evidence="7">
    <location>
        <begin position="501"/>
        <end position="550"/>
    </location>
</feature>
<keyword evidence="4 8" id="KW-1133">Transmembrane helix</keyword>
<evidence type="ECO:0000256" key="5">
    <source>
        <dbReference type="ARBA" id="ARBA00023136"/>
    </source>
</evidence>
<dbReference type="PROSITE" id="PS50104">
    <property type="entry name" value="TIR"/>
    <property type="match status" value="1"/>
</dbReference>
<dbReference type="PRINTS" id="PR01537">
    <property type="entry name" value="INTRLKN1R1F"/>
</dbReference>
<evidence type="ECO:0000259" key="10">
    <source>
        <dbReference type="PROSITE" id="PS50026"/>
    </source>
</evidence>
<dbReference type="InterPro" id="IPR000742">
    <property type="entry name" value="EGF"/>
</dbReference>
<dbReference type="PROSITE" id="PS01186">
    <property type="entry name" value="EGF_2"/>
    <property type="match status" value="1"/>
</dbReference>
<sequence length="614" mass="68350">MADNKNKTLRPSLNPFFLHSTVLFFLLFLLLPSPSHQSPTQDRQKRQASNFFMNTPLSENNISNSNDVPENEHTVNMPDLGGPDWLFNITWGPESNLSTPDVGLGCGAMIPCEHGLCNYSNKNKTKMYCVCDPGYVGDRCQNPCGRNCSNDGTCYSVKTEGNETKEVCQCPYPWVGPYCEDMPPKEVEEDNSWVYWLSGSLSVGLVVVIVAAALVIYCLWKKRLVFAMKFVYFFKSYEDNDGLLYDAFVSYVSRPADEDFVYTHLRPKLEEEMGFRLCLHQRDFVIGETISNNICDTLENTRRFILVLTPRYLESEWAEFEYQKAFHEMLKLNIRIVPIILEEITATTTINHTLKAILDSVTYITYPGSQASQQQLDKFWERVHLSMPKMKNKKTSTDQVESFKLTDVKISDCGVAAAENGKLPGLKNKDLKEMEGLESAYLKMLDAPAKNEKPAQDTATDPADLNHVRVDVASTGGPANIAIGSSVGEDSLRSAENHVVADTSEAKNAPVQSKGDRIPSLSAAAVTKTKPTGENKPGNTNTRTPRSKNGNIFTRFLAPKKENAEAVKLKAYHPIGDSSFSQLSENQPSKCLQNGVGSNGTVNKAFDDQESSVK</sequence>
<dbReference type="GO" id="GO:0038023">
    <property type="term" value="F:signaling receptor activity"/>
    <property type="evidence" value="ECO:0007669"/>
    <property type="project" value="TreeGrafter"/>
</dbReference>
<dbReference type="SUPFAM" id="SSF57196">
    <property type="entry name" value="EGF/Laminin"/>
    <property type="match status" value="1"/>
</dbReference>
<dbReference type="PROSITE" id="PS50026">
    <property type="entry name" value="EGF_3"/>
    <property type="match status" value="1"/>
</dbReference>
<organism evidence="12 13">
    <name type="scientific">Littorina saxatilis</name>
    <dbReference type="NCBI Taxonomy" id="31220"/>
    <lineage>
        <taxon>Eukaryota</taxon>
        <taxon>Metazoa</taxon>
        <taxon>Spiralia</taxon>
        <taxon>Lophotrochozoa</taxon>
        <taxon>Mollusca</taxon>
        <taxon>Gastropoda</taxon>
        <taxon>Caenogastropoda</taxon>
        <taxon>Littorinimorpha</taxon>
        <taxon>Littorinoidea</taxon>
        <taxon>Littorinidae</taxon>
        <taxon>Littorina</taxon>
    </lineage>
</organism>
<feature type="compositionally biased region" description="Polar residues" evidence="7">
    <location>
        <begin position="578"/>
        <end position="602"/>
    </location>
</feature>